<sequence>MNGRSIAGRAAAVTAASIGALALLAPSAVAGPLDDGIGHLSELAGEDTATKAGVSAIAGFTTMVGADALRDISAQFTPFTYAAPTFGCGSNGPITTIIAAATYEGPGPRTEASLNPGDIRFSASPRHTGVPLASGLSVAWVNVNTGHSGIVPLDGQTEFLLPSLSKTVHTGAGTVVASMWGSIDYFGVRCVMTPTVGTFVIPDLPVVEPEPVEPAPVPESPLGSPGSGETAPSAPRTQAPAETPAPAPAPTTTEVPPPPPTTTPPPPPPPSALSVGG</sequence>
<evidence type="ECO:0000256" key="1">
    <source>
        <dbReference type="SAM" id="MobiDB-lite"/>
    </source>
</evidence>
<accession>A0ABW1JWK7</accession>
<dbReference type="EMBL" id="JBHSQN010000015">
    <property type="protein sequence ID" value="MFC6013877.1"/>
    <property type="molecule type" value="Genomic_DNA"/>
</dbReference>
<feature type="region of interest" description="Disordered" evidence="1">
    <location>
        <begin position="210"/>
        <end position="277"/>
    </location>
</feature>
<feature type="signal peptide" evidence="2">
    <location>
        <begin position="1"/>
        <end position="30"/>
    </location>
</feature>
<dbReference type="Proteomes" id="UP001596223">
    <property type="component" value="Unassembled WGS sequence"/>
</dbReference>
<keyword evidence="4" id="KW-1185">Reference proteome</keyword>
<evidence type="ECO:0000313" key="4">
    <source>
        <dbReference type="Proteomes" id="UP001596223"/>
    </source>
</evidence>
<keyword evidence="2" id="KW-0732">Signal</keyword>
<comment type="caution">
    <text evidence="3">The sequence shown here is derived from an EMBL/GenBank/DDBJ whole genome shotgun (WGS) entry which is preliminary data.</text>
</comment>
<gene>
    <name evidence="3" type="ORF">ACFP3H_22715</name>
</gene>
<organism evidence="3 4">
    <name type="scientific">Nocardia lasii</name>
    <dbReference type="NCBI Taxonomy" id="1616107"/>
    <lineage>
        <taxon>Bacteria</taxon>
        <taxon>Bacillati</taxon>
        <taxon>Actinomycetota</taxon>
        <taxon>Actinomycetes</taxon>
        <taxon>Mycobacteriales</taxon>
        <taxon>Nocardiaceae</taxon>
        <taxon>Nocardia</taxon>
    </lineage>
</organism>
<feature type="compositionally biased region" description="Pro residues" evidence="1">
    <location>
        <begin position="243"/>
        <end position="271"/>
    </location>
</feature>
<protein>
    <submittedName>
        <fullName evidence="3">Uncharacterized protein</fullName>
    </submittedName>
</protein>
<evidence type="ECO:0000313" key="3">
    <source>
        <dbReference type="EMBL" id="MFC6013877.1"/>
    </source>
</evidence>
<proteinExistence type="predicted"/>
<dbReference type="RefSeq" id="WP_378609029.1">
    <property type="nucleotide sequence ID" value="NZ_JBHSQN010000015.1"/>
</dbReference>
<name>A0ABW1JWK7_9NOCA</name>
<reference evidence="4" key="1">
    <citation type="journal article" date="2019" name="Int. J. Syst. Evol. Microbiol.">
        <title>The Global Catalogue of Microorganisms (GCM) 10K type strain sequencing project: providing services to taxonomists for standard genome sequencing and annotation.</title>
        <authorList>
            <consortium name="The Broad Institute Genomics Platform"/>
            <consortium name="The Broad Institute Genome Sequencing Center for Infectious Disease"/>
            <person name="Wu L."/>
            <person name="Ma J."/>
        </authorList>
    </citation>
    <scope>NUCLEOTIDE SEQUENCE [LARGE SCALE GENOMIC DNA]</scope>
    <source>
        <strain evidence="4">CCUG 36956</strain>
    </source>
</reference>
<feature type="chain" id="PRO_5047068545" evidence="2">
    <location>
        <begin position="31"/>
        <end position="277"/>
    </location>
</feature>
<evidence type="ECO:0000256" key="2">
    <source>
        <dbReference type="SAM" id="SignalP"/>
    </source>
</evidence>